<organism evidence="1">
    <name type="scientific">Sesamum angustifolium</name>
    <dbReference type="NCBI Taxonomy" id="2727405"/>
    <lineage>
        <taxon>Eukaryota</taxon>
        <taxon>Viridiplantae</taxon>
        <taxon>Streptophyta</taxon>
        <taxon>Embryophyta</taxon>
        <taxon>Tracheophyta</taxon>
        <taxon>Spermatophyta</taxon>
        <taxon>Magnoliopsida</taxon>
        <taxon>eudicotyledons</taxon>
        <taxon>Gunneridae</taxon>
        <taxon>Pentapetalae</taxon>
        <taxon>asterids</taxon>
        <taxon>lamiids</taxon>
        <taxon>Lamiales</taxon>
        <taxon>Pedaliaceae</taxon>
        <taxon>Sesamum</taxon>
    </lineage>
</organism>
<reference evidence="1" key="2">
    <citation type="journal article" date="2024" name="Plant">
        <title>Genomic evolution and insights into agronomic trait innovations of Sesamum species.</title>
        <authorList>
            <person name="Miao H."/>
            <person name="Wang L."/>
            <person name="Qu L."/>
            <person name="Liu H."/>
            <person name="Sun Y."/>
            <person name="Le M."/>
            <person name="Wang Q."/>
            <person name="Wei S."/>
            <person name="Zheng Y."/>
            <person name="Lin W."/>
            <person name="Duan Y."/>
            <person name="Cao H."/>
            <person name="Xiong S."/>
            <person name="Wang X."/>
            <person name="Wei L."/>
            <person name="Li C."/>
            <person name="Ma Q."/>
            <person name="Ju M."/>
            <person name="Zhao R."/>
            <person name="Li G."/>
            <person name="Mu C."/>
            <person name="Tian Q."/>
            <person name="Mei H."/>
            <person name="Zhang T."/>
            <person name="Gao T."/>
            <person name="Zhang H."/>
        </authorList>
    </citation>
    <scope>NUCLEOTIDE SEQUENCE</scope>
    <source>
        <strain evidence="1">G01</strain>
    </source>
</reference>
<protein>
    <submittedName>
        <fullName evidence="1">Uncharacterized protein</fullName>
    </submittedName>
</protein>
<sequence>MQKMFLRVCYAIIFSNRGVAVIDRKFIIHHGFSEGDTLSFILGGSSNLVLNVLKAFLDAFEAGKPLGGPLEVARGQFIEPLLG</sequence>
<gene>
    <name evidence="1" type="ORF">Sangu_2748400</name>
</gene>
<proteinExistence type="predicted"/>
<name>A0AAW2IVF6_9LAMI</name>
<dbReference type="EMBL" id="JACGWK010001556">
    <property type="protein sequence ID" value="KAL0286095.1"/>
    <property type="molecule type" value="Genomic_DNA"/>
</dbReference>
<reference evidence="1" key="1">
    <citation type="submission" date="2020-06" db="EMBL/GenBank/DDBJ databases">
        <authorList>
            <person name="Li T."/>
            <person name="Hu X."/>
            <person name="Zhang T."/>
            <person name="Song X."/>
            <person name="Zhang H."/>
            <person name="Dai N."/>
            <person name="Sheng W."/>
            <person name="Hou X."/>
            <person name="Wei L."/>
        </authorList>
    </citation>
    <scope>NUCLEOTIDE SEQUENCE</scope>
    <source>
        <strain evidence="1">G01</strain>
        <tissue evidence="1">Leaf</tissue>
    </source>
</reference>
<dbReference type="AlphaFoldDB" id="A0AAW2IVF6"/>
<accession>A0AAW2IVF6</accession>
<comment type="caution">
    <text evidence="1">The sequence shown here is derived from an EMBL/GenBank/DDBJ whole genome shotgun (WGS) entry which is preliminary data.</text>
</comment>
<evidence type="ECO:0000313" key="1">
    <source>
        <dbReference type="EMBL" id="KAL0286095.1"/>
    </source>
</evidence>